<comment type="caution">
    <text evidence="8">The sequence shown here is derived from an EMBL/GenBank/DDBJ whole genome shotgun (WGS) entry which is preliminary data.</text>
</comment>
<dbReference type="Proteomes" id="UP000887116">
    <property type="component" value="Unassembled WGS sequence"/>
</dbReference>
<accession>A0A8X6G9Q7</accession>
<dbReference type="InterPro" id="IPR036388">
    <property type="entry name" value="WH-like_DNA-bd_sf"/>
</dbReference>
<dbReference type="InterPro" id="IPR036390">
    <property type="entry name" value="WH_DNA-bd_sf"/>
</dbReference>
<feature type="compositionally biased region" description="Low complexity" evidence="6">
    <location>
        <begin position="625"/>
        <end position="635"/>
    </location>
</feature>
<evidence type="ECO:0000256" key="3">
    <source>
        <dbReference type="ARBA" id="ARBA00023125"/>
    </source>
</evidence>
<dbReference type="GO" id="GO:0005634">
    <property type="term" value="C:nucleus"/>
    <property type="evidence" value="ECO:0007669"/>
    <property type="project" value="UniProtKB-SubCell"/>
</dbReference>
<evidence type="ECO:0000256" key="4">
    <source>
        <dbReference type="ARBA" id="ARBA00023242"/>
    </source>
</evidence>
<evidence type="ECO:0000313" key="9">
    <source>
        <dbReference type="Proteomes" id="UP000887116"/>
    </source>
</evidence>
<dbReference type="GO" id="GO:0043565">
    <property type="term" value="F:sequence-specific DNA binding"/>
    <property type="evidence" value="ECO:0007669"/>
    <property type="project" value="InterPro"/>
</dbReference>
<gene>
    <name evidence="8" type="primary">AVEN_270468_1</name>
    <name evidence="8" type="ORF">TNCT_101042</name>
</gene>
<proteinExistence type="inferred from homology"/>
<evidence type="ECO:0000256" key="1">
    <source>
        <dbReference type="ARBA" id="ARBA00004123"/>
    </source>
</evidence>
<comment type="subcellular location">
    <subcellularLocation>
        <location evidence="1">Nucleus</location>
    </subcellularLocation>
</comment>
<dbReference type="OrthoDB" id="6418155at2759"/>
<keyword evidence="9" id="KW-1185">Reference proteome</keyword>
<dbReference type="SUPFAM" id="SSF46785">
    <property type="entry name" value="Winged helix' DNA-binding domain"/>
    <property type="match status" value="1"/>
</dbReference>
<dbReference type="InterPro" id="IPR000232">
    <property type="entry name" value="HSF_DNA-bd"/>
</dbReference>
<dbReference type="EMBL" id="BMAO01024751">
    <property type="protein sequence ID" value="GFQ97454.1"/>
    <property type="molecule type" value="Genomic_DNA"/>
</dbReference>
<dbReference type="Pfam" id="PF00447">
    <property type="entry name" value="HSF_DNA-bind"/>
    <property type="match status" value="1"/>
</dbReference>
<comment type="similarity">
    <text evidence="2 5">Belongs to the HSF family.</text>
</comment>
<feature type="compositionally biased region" description="Polar residues" evidence="6">
    <location>
        <begin position="640"/>
        <end position="651"/>
    </location>
</feature>
<evidence type="ECO:0000256" key="2">
    <source>
        <dbReference type="ARBA" id="ARBA00006403"/>
    </source>
</evidence>
<dbReference type="GO" id="GO:0003700">
    <property type="term" value="F:DNA-binding transcription factor activity"/>
    <property type="evidence" value="ECO:0007669"/>
    <property type="project" value="InterPro"/>
</dbReference>
<name>A0A8X6G9Q7_TRICU</name>
<evidence type="ECO:0000259" key="7">
    <source>
        <dbReference type="SMART" id="SM00415"/>
    </source>
</evidence>
<dbReference type="AlphaFoldDB" id="A0A8X6G9Q7"/>
<organism evidence="8 9">
    <name type="scientific">Trichonephila clavata</name>
    <name type="common">Joro spider</name>
    <name type="synonym">Nephila clavata</name>
    <dbReference type="NCBI Taxonomy" id="2740835"/>
    <lineage>
        <taxon>Eukaryota</taxon>
        <taxon>Metazoa</taxon>
        <taxon>Ecdysozoa</taxon>
        <taxon>Arthropoda</taxon>
        <taxon>Chelicerata</taxon>
        <taxon>Arachnida</taxon>
        <taxon>Araneae</taxon>
        <taxon>Araneomorphae</taxon>
        <taxon>Entelegynae</taxon>
        <taxon>Araneoidea</taxon>
        <taxon>Nephilidae</taxon>
        <taxon>Trichonephila</taxon>
    </lineage>
</organism>
<reference evidence="8" key="1">
    <citation type="submission" date="2020-07" db="EMBL/GenBank/DDBJ databases">
        <title>Multicomponent nature underlies the extraordinary mechanical properties of spider dragline silk.</title>
        <authorList>
            <person name="Kono N."/>
            <person name="Nakamura H."/>
            <person name="Mori M."/>
            <person name="Yoshida Y."/>
            <person name="Ohtoshi R."/>
            <person name="Malay A.D."/>
            <person name="Moran D.A.P."/>
            <person name="Tomita M."/>
            <person name="Numata K."/>
            <person name="Arakawa K."/>
        </authorList>
    </citation>
    <scope>NUCLEOTIDE SEQUENCE</scope>
</reference>
<evidence type="ECO:0000256" key="6">
    <source>
        <dbReference type="SAM" id="MobiDB-lite"/>
    </source>
</evidence>
<keyword evidence="3" id="KW-0238">DNA-binding</keyword>
<evidence type="ECO:0000313" key="8">
    <source>
        <dbReference type="EMBL" id="GFQ97454.1"/>
    </source>
</evidence>
<feature type="region of interest" description="Disordered" evidence="6">
    <location>
        <begin position="597"/>
        <end position="651"/>
    </location>
</feature>
<sequence>MISKTLAQTLQGLPFPHKLFILASSPEVQSIRWAQDGHTVKIDSCRLKDECFKPQIFNVKSNQHVLRQMAYYNFEKIDQKCRIWEFRHHFFKAGRKDLLIYIRRQPVRQNHRLNESDGKRWLVADFQHPSIDTTPATKEDMERNSSFVANGDQGRQDASNTLTNNDLLQSYQKKSSSSTLINSVYSNCYNNSDLSEEITENSKIKIHRKNMTRRLLKKYSKILPRVPGKRTIVDGNFPSAENSLYNISAKHSCNTSEFQTENDMKGSKNTKFVIEHRTDQILTSTYKNKVYVKPDNKNFLLEINVKNASFYHNSGRKRLHEEAPRVKTTNQLLLDIGPPCVISNLDEFKPADVSAEYNQITRLTANLSFLNNETYSTSQYNNSFEARGRNNYQNSHKSNESLPNFSLNVNNGAHKSEFGENFSKIERNPISYENTGGNYTFQDSFNNTFDANYYNYSRHYNPNAGGLPPWSTFSQLVSSSSLWIPNCESIPLESFPQSSNKSDCKLPFLESNDLDASFDNLPLSESVANYIPNKYAEENIRQDTVYHELPEPTLTLYDLNQHYQYVRMKSSNSPCAFTANGERFSPIISNQHEPISDFKSKYQPQPKEPLSDSPNDSASPLSVKSSTSNNGSNTSHENGDNNIACPTTSDGSTTNAFQRNVFNNITIQNADNITFYNGSNDDRKDFYFHANVKNRNS</sequence>
<feature type="compositionally biased region" description="Polar residues" evidence="6">
    <location>
        <begin position="612"/>
        <end position="624"/>
    </location>
</feature>
<evidence type="ECO:0000256" key="5">
    <source>
        <dbReference type="RuleBase" id="RU004020"/>
    </source>
</evidence>
<protein>
    <submittedName>
        <fullName evidence="8">HSF_DOMAIN domain-containing protein</fullName>
    </submittedName>
</protein>
<feature type="domain" description="HSF-type DNA-binding" evidence="7">
    <location>
        <begin position="11"/>
        <end position="105"/>
    </location>
</feature>
<dbReference type="Gene3D" id="1.10.10.10">
    <property type="entry name" value="Winged helix-like DNA-binding domain superfamily/Winged helix DNA-binding domain"/>
    <property type="match status" value="1"/>
</dbReference>
<dbReference type="SMART" id="SM00415">
    <property type="entry name" value="HSF"/>
    <property type="match status" value="1"/>
</dbReference>
<keyword evidence="4" id="KW-0539">Nucleus</keyword>